<dbReference type="EMBL" id="AP018219">
    <property type="protein sequence ID" value="BAY73371.1"/>
    <property type="molecule type" value="Genomic_DNA"/>
</dbReference>
<geneLocation type="plasmid" evidence="1">
    <name>plasmid3</name>
</geneLocation>
<sequence length="55" mass="6136">MEIVASWGEKAAQKTREEIAVNLLKKGMVVSEIAQITGLALERVIQLQTQIKQEN</sequence>
<evidence type="ECO:0008006" key="3">
    <source>
        <dbReference type="Google" id="ProtNLM"/>
    </source>
</evidence>
<reference evidence="1 2" key="1">
    <citation type="submission" date="2017-06" db="EMBL/GenBank/DDBJ databases">
        <title>Genome sequencing of cyanobaciteial culture collection at National Institute for Environmental Studies (NIES).</title>
        <authorList>
            <person name="Hirose Y."/>
            <person name="Shimura Y."/>
            <person name="Fujisawa T."/>
            <person name="Nakamura Y."/>
            <person name="Kawachi M."/>
        </authorList>
    </citation>
    <scope>NUCLEOTIDE SEQUENCE [LARGE SCALE GENOMIC DNA]</scope>
    <source>
        <strain evidence="1 2">NIES-23</strain>
        <plasmid evidence="2">Plasmid Plasmid3 dna</plasmid>
    </source>
</reference>
<dbReference type="Proteomes" id="UP000217507">
    <property type="component" value="Plasmid Plasmid3 dna"/>
</dbReference>
<accession>A0A1Z4KWF4</accession>
<name>A0A1Z4KWF4_ANAVA</name>
<evidence type="ECO:0000313" key="1">
    <source>
        <dbReference type="EMBL" id="BAY73371.1"/>
    </source>
</evidence>
<organism evidence="1 2">
    <name type="scientific">Trichormus variabilis NIES-23</name>
    <dbReference type="NCBI Taxonomy" id="1973479"/>
    <lineage>
        <taxon>Bacteria</taxon>
        <taxon>Bacillati</taxon>
        <taxon>Cyanobacteriota</taxon>
        <taxon>Cyanophyceae</taxon>
        <taxon>Nostocales</taxon>
        <taxon>Nostocaceae</taxon>
        <taxon>Trichormus</taxon>
    </lineage>
</organism>
<protein>
    <recommendedName>
        <fullName evidence="3">Transposase</fullName>
    </recommendedName>
</protein>
<evidence type="ECO:0000313" key="2">
    <source>
        <dbReference type="Proteomes" id="UP000217507"/>
    </source>
</evidence>
<dbReference type="AlphaFoldDB" id="A0A1Z4KWF4"/>
<keyword evidence="1" id="KW-0614">Plasmid</keyword>
<proteinExistence type="predicted"/>
<gene>
    <name evidence="1" type="ORF">NIES23_61990</name>
</gene>